<dbReference type="InterPro" id="IPR018501">
    <property type="entry name" value="DDT_dom"/>
</dbReference>
<keyword evidence="8" id="KW-0804">Transcription</keyword>
<feature type="region of interest" description="Disordered" evidence="10">
    <location>
        <begin position="254"/>
        <end position="341"/>
    </location>
</feature>
<dbReference type="PROSITE" id="PS50827">
    <property type="entry name" value="DDT"/>
    <property type="match status" value="1"/>
</dbReference>
<feature type="compositionally biased region" description="Polar residues" evidence="10">
    <location>
        <begin position="1"/>
        <end position="18"/>
    </location>
</feature>
<evidence type="ECO:0000256" key="1">
    <source>
        <dbReference type="ARBA" id="ARBA00004123"/>
    </source>
</evidence>
<gene>
    <name evidence="12" type="ORF">BVC80_1211g101</name>
</gene>
<dbReference type="OMA" id="PHEANEQ"/>
<keyword evidence="7" id="KW-0805">Transcription regulation</keyword>
<evidence type="ECO:0000259" key="11">
    <source>
        <dbReference type="PROSITE" id="PS50827"/>
    </source>
</evidence>
<dbReference type="PANTHER" id="PTHR31169">
    <property type="entry name" value="OS05G0300700 PROTEIN"/>
    <property type="match status" value="1"/>
</dbReference>
<feature type="domain" description="DDT" evidence="11">
    <location>
        <begin position="392"/>
        <end position="458"/>
    </location>
</feature>
<evidence type="ECO:0000256" key="4">
    <source>
        <dbReference type="ARBA" id="ARBA00022499"/>
    </source>
</evidence>
<dbReference type="GO" id="GO:0005634">
    <property type="term" value="C:nucleus"/>
    <property type="evidence" value="ECO:0007669"/>
    <property type="project" value="UniProtKB-SubCell"/>
</dbReference>
<dbReference type="PANTHER" id="PTHR31169:SF8">
    <property type="entry name" value="ZINC-FINGER DOMAIN OF MONOAMINE-OXIDASE A REPRESSOR R1 PROTEIN"/>
    <property type="match status" value="1"/>
</dbReference>
<evidence type="ECO:0000256" key="2">
    <source>
        <dbReference type="ARBA" id="ARBA00004496"/>
    </source>
</evidence>
<dbReference type="EMBL" id="MVGT01003194">
    <property type="protein sequence ID" value="OVA05028.1"/>
    <property type="molecule type" value="Genomic_DNA"/>
</dbReference>
<evidence type="ECO:0000256" key="9">
    <source>
        <dbReference type="ARBA" id="ARBA00023242"/>
    </source>
</evidence>
<dbReference type="InterPro" id="IPR018866">
    <property type="entry name" value="Znf-4CXXC_R1"/>
</dbReference>
<keyword evidence="9" id="KW-0539">Nucleus</keyword>
<evidence type="ECO:0000313" key="12">
    <source>
        <dbReference type="EMBL" id="OVA05028.1"/>
    </source>
</evidence>
<evidence type="ECO:0000256" key="10">
    <source>
        <dbReference type="SAM" id="MobiDB-lite"/>
    </source>
</evidence>
<dbReference type="OrthoDB" id="298344at2759"/>
<feature type="compositionally biased region" description="Basic and acidic residues" evidence="10">
    <location>
        <begin position="159"/>
        <end position="169"/>
    </location>
</feature>
<feature type="region of interest" description="Disordered" evidence="10">
    <location>
        <begin position="1"/>
        <end position="26"/>
    </location>
</feature>
<proteinExistence type="predicted"/>
<dbReference type="SMART" id="SM00571">
    <property type="entry name" value="DDT"/>
    <property type="match status" value="1"/>
</dbReference>
<keyword evidence="4" id="KW-1017">Isopeptide bond</keyword>
<evidence type="ECO:0000256" key="8">
    <source>
        <dbReference type="ARBA" id="ARBA00023163"/>
    </source>
</evidence>
<feature type="compositionally biased region" description="Basic and acidic residues" evidence="10">
    <location>
        <begin position="317"/>
        <end position="337"/>
    </location>
</feature>
<keyword evidence="5" id="KW-0597">Phosphoprotein</keyword>
<dbReference type="GO" id="GO:0005737">
    <property type="term" value="C:cytoplasm"/>
    <property type="evidence" value="ECO:0007669"/>
    <property type="project" value="UniProtKB-SubCell"/>
</dbReference>
<feature type="compositionally biased region" description="Basic and acidic residues" evidence="10">
    <location>
        <begin position="283"/>
        <end position="292"/>
    </location>
</feature>
<evidence type="ECO:0000256" key="7">
    <source>
        <dbReference type="ARBA" id="ARBA00023015"/>
    </source>
</evidence>
<protein>
    <submittedName>
        <fullName evidence="12">DDT domain</fullName>
    </submittedName>
</protein>
<name>A0A200Q3J3_MACCD</name>
<dbReference type="STRING" id="56857.A0A200Q3J3"/>
<dbReference type="InParanoid" id="A0A200Q3J3"/>
<comment type="caution">
    <text evidence="12">The sequence shown here is derived from an EMBL/GenBank/DDBJ whole genome shotgun (WGS) entry which is preliminary data.</text>
</comment>
<reference evidence="12 13" key="1">
    <citation type="journal article" date="2017" name="Mol. Plant">
        <title>The Genome of Medicinal Plant Macleaya cordata Provides New Insights into Benzylisoquinoline Alkaloids Metabolism.</title>
        <authorList>
            <person name="Liu X."/>
            <person name="Liu Y."/>
            <person name="Huang P."/>
            <person name="Ma Y."/>
            <person name="Qing Z."/>
            <person name="Tang Q."/>
            <person name="Cao H."/>
            <person name="Cheng P."/>
            <person name="Zheng Y."/>
            <person name="Yuan Z."/>
            <person name="Zhou Y."/>
            <person name="Liu J."/>
            <person name="Tang Z."/>
            <person name="Zhuo Y."/>
            <person name="Zhang Y."/>
            <person name="Yu L."/>
            <person name="Huang J."/>
            <person name="Yang P."/>
            <person name="Peng Q."/>
            <person name="Zhang J."/>
            <person name="Jiang W."/>
            <person name="Zhang Z."/>
            <person name="Lin K."/>
            <person name="Ro D.K."/>
            <person name="Chen X."/>
            <person name="Xiong X."/>
            <person name="Shang Y."/>
            <person name="Huang S."/>
            <person name="Zeng J."/>
        </authorList>
    </citation>
    <scope>NUCLEOTIDE SEQUENCE [LARGE SCALE GENOMIC DNA]</scope>
    <source>
        <strain evidence="13">cv. BLH2017</strain>
        <tissue evidence="12">Root</tissue>
    </source>
</reference>
<dbReference type="InterPro" id="IPR040221">
    <property type="entry name" value="CDCA7/CDA7L"/>
</dbReference>
<sequence>MAVSTNSPSKPKNETTPNKHTKMKSTEVNVLEEKIDDSANRKTCHQCRQRTANLMAYCKNQRSNNNKLCPFKFCYRCLLNRYGEKADEVALLDNWKCPKCRDVCNCSNCMKKKGHQPTGVLVRTAKATGFSSVSEMLIAKGPEILISANVVKDVGTSPKKSDPSTKEQVVKLPITRGKENSSVGNCEENEQVNPLKSDTDAENGESKQKVLGTNDANGNVDQGSADESLKLETKSTKNYCVLEEINLKPIKKAKKIKGRDDGAISKENGRKKPRISKETPPNDTKKEVRVSEVDNVGVLEKKDSQNSEETSVASIEQEGKINKREDSLLSSDEKEVPDQGNNCNGQVKLKSGPVIDKVKKKAKRILNEDSDIDIPLPQGIVLTAIADIDLPAEDVGPALQFLEFCKAFGKVFDMKKGQPESLLRELTCGSSRLRRRQCSPIIRFQIQLLSLIQKNLGEESTLSPTSSGKLLLQALQKCISASRCKLEELPQNCFDMGDDVYDLLDSSKKLRILNFLCDEALCTVDLRTWIDKQNSKFVERKREATQKVLAAKDKEKRMKQKIQDEMAKAIILKNGASLSIAERDDLLSTLKVEAEKAHAEVMEAIHTVTPKKQKTDFVRTQPVLLDGNGHVFWRLTGYSHDSDILLQDIGSWDSVTSEEKWFTYDIEQKQAVESCISSLSVLLGYPVECLSFTAHNGLCHARLAVMQKEEA</sequence>
<feature type="region of interest" description="Disordered" evidence="10">
    <location>
        <begin position="155"/>
        <end position="229"/>
    </location>
</feature>
<dbReference type="FunCoup" id="A0A200Q3J3">
    <property type="interactions" value="973"/>
</dbReference>
<evidence type="ECO:0000313" key="13">
    <source>
        <dbReference type="Proteomes" id="UP000195402"/>
    </source>
</evidence>
<accession>A0A200Q3J3</accession>
<evidence type="ECO:0000256" key="6">
    <source>
        <dbReference type="ARBA" id="ARBA00022843"/>
    </source>
</evidence>
<dbReference type="Pfam" id="PF10497">
    <property type="entry name" value="zf-4CXXC_R1"/>
    <property type="match status" value="1"/>
</dbReference>
<keyword evidence="3" id="KW-0963">Cytoplasm</keyword>
<keyword evidence="6" id="KW-0832">Ubl conjugation</keyword>
<keyword evidence="13" id="KW-1185">Reference proteome</keyword>
<evidence type="ECO:0000256" key="3">
    <source>
        <dbReference type="ARBA" id="ARBA00022490"/>
    </source>
</evidence>
<dbReference type="Proteomes" id="UP000195402">
    <property type="component" value="Unassembled WGS sequence"/>
</dbReference>
<feature type="compositionally biased region" description="Basic and acidic residues" evidence="10">
    <location>
        <begin position="258"/>
        <end position="270"/>
    </location>
</feature>
<evidence type="ECO:0000256" key="5">
    <source>
        <dbReference type="ARBA" id="ARBA00022553"/>
    </source>
</evidence>
<organism evidence="12 13">
    <name type="scientific">Macleaya cordata</name>
    <name type="common">Five-seeded plume-poppy</name>
    <name type="synonym">Bocconia cordata</name>
    <dbReference type="NCBI Taxonomy" id="56857"/>
    <lineage>
        <taxon>Eukaryota</taxon>
        <taxon>Viridiplantae</taxon>
        <taxon>Streptophyta</taxon>
        <taxon>Embryophyta</taxon>
        <taxon>Tracheophyta</taxon>
        <taxon>Spermatophyta</taxon>
        <taxon>Magnoliopsida</taxon>
        <taxon>Ranunculales</taxon>
        <taxon>Papaveraceae</taxon>
        <taxon>Papaveroideae</taxon>
        <taxon>Macleaya</taxon>
    </lineage>
</organism>
<dbReference type="GO" id="GO:0006355">
    <property type="term" value="P:regulation of DNA-templated transcription"/>
    <property type="evidence" value="ECO:0007669"/>
    <property type="project" value="InterPro"/>
</dbReference>
<dbReference type="AlphaFoldDB" id="A0A200Q3J3"/>
<comment type="subcellular location">
    <subcellularLocation>
        <location evidence="2">Cytoplasm</location>
    </subcellularLocation>
    <subcellularLocation>
        <location evidence="1">Nucleus</location>
    </subcellularLocation>
</comment>